<dbReference type="InterPro" id="IPR032888">
    <property type="entry name" value="EgtD_Actinobacteria"/>
</dbReference>
<feature type="binding site" evidence="3">
    <location>
        <begin position="143"/>
        <end position="144"/>
    </location>
    <ligand>
        <name>S-adenosyl-L-methionine</name>
        <dbReference type="ChEBI" id="CHEBI:59789"/>
    </ligand>
</feature>
<comment type="function">
    <text evidence="3">Catalyzes the SAM-dependent triple methylation of the alpha-amino group of histidine to form hercynine, a step in the biosynthesis pathway of ergothioneine.</text>
</comment>
<dbReference type="InterPro" id="IPR017804">
    <property type="entry name" value="MeTrfase_EgtD-like"/>
</dbReference>
<dbReference type="PANTHER" id="PTHR43397:SF1">
    <property type="entry name" value="ERGOTHIONEINE BIOSYNTHESIS PROTEIN 1"/>
    <property type="match status" value="1"/>
</dbReference>
<feature type="binding site" evidence="3">
    <location>
        <position position="168"/>
    </location>
    <ligand>
        <name>L-histidine</name>
        <dbReference type="ChEBI" id="CHEBI:57595"/>
    </ligand>
</feature>
<keyword evidence="3" id="KW-0949">S-adenosyl-L-methionine</keyword>
<protein>
    <recommendedName>
        <fullName evidence="3">Histidine N-alpha-methyltransferase</fullName>
        <ecNumber evidence="3">2.1.1.44</ecNumber>
    </recommendedName>
    <alternativeName>
        <fullName evidence="3">Histidine trimethyltransferase</fullName>
    </alternativeName>
</protein>
<comment type="pathway">
    <text evidence="3">Amino-acid biosynthesis; ergothioneine biosynthesis.</text>
</comment>
<evidence type="ECO:0000256" key="3">
    <source>
        <dbReference type="HAMAP-Rule" id="MF_02037"/>
    </source>
</evidence>
<accession>E5XSY4</accession>
<keyword evidence="1 3" id="KW-0489">Methyltransferase</keyword>
<evidence type="ECO:0000259" key="4">
    <source>
        <dbReference type="Pfam" id="PF10017"/>
    </source>
</evidence>
<feature type="binding site" evidence="3">
    <location>
        <position position="98"/>
    </location>
    <ligand>
        <name>S-adenosyl-L-methionine</name>
        <dbReference type="ChEBI" id="CHEBI:59789"/>
    </ligand>
</feature>
<gene>
    <name evidence="3" type="primary">egtD</name>
    <name evidence="5" type="ORF">HMPREF9336_02606</name>
</gene>
<proteinExistence type="inferred from homology"/>
<dbReference type="Pfam" id="PF10017">
    <property type="entry name" value="Methyltransf_33"/>
    <property type="match status" value="1"/>
</dbReference>
<dbReference type="eggNOG" id="COG4301">
    <property type="taxonomic scope" value="Bacteria"/>
</dbReference>
<dbReference type="GO" id="GO:0032259">
    <property type="term" value="P:methylation"/>
    <property type="evidence" value="ECO:0007669"/>
    <property type="project" value="UniProtKB-KW"/>
</dbReference>
<dbReference type="InterPro" id="IPR035094">
    <property type="entry name" value="EgtD"/>
</dbReference>
<feature type="domain" description="Histidine-specific methyltransferase SAM-dependent" evidence="4">
    <location>
        <begin position="25"/>
        <end position="322"/>
    </location>
</feature>
<sequence>MPLYTESVITHTQLLLQDDLRAGLRADVLAGLRAEPKQIPPKWFYDQRGSELFDAITALPEYYPTEAERAALRLAAEEIAELSGARMAMELGSGSSDKTRTLLDALRPGRYVAFDVSESALDGAAGGLTRRYPGMQVDCVVGDFDRHLGFLPDGEDRMLVFLGGTIGNYAPGPRAGLLAAMAATLRPGETLLLGADLVKDSGRLVRAYDDSAGVTAAFNRNLLSILNRELRADFDIDGFEHVALWDARNEWIEMRLRALRAQRVRVEDLDLTVEFAAGEELHTEVSCKFRREGIAGELDEAGFSTIGWWTDPDGDFGLTLARKR</sequence>
<dbReference type="PANTHER" id="PTHR43397">
    <property type="entry name" value="ERGOTHIONEINE BIOSYNTHESIS PROTEIN 1"/>
    <property type="match status" value="1"/>
</dbReference>
<comment type="caution">
    <text evidence="5">The sequence shown here is derived from an EMBL/GenBank/DDBJ whole genome shotgun (WGS) entry which is preliminary data.</text>
</comment>
<feature type="binding site" evidence="3">
    <location>
        <position position="62"/>
    </location>
    <ligand>
        <name>L-histidine</name>
        <dbReference type="ChEBI" id="CHEBI:57595"/>
    </ligand>
</feature>
<dbReference type="InterPro" id="IPR029063">
    <property type="entry name" value="SAM-dependent_MTases_sf"/>
</dbReference>
<dbReference type="GO" id="GO:0052706">
    <property type="term" value="F:L-histidine N(alpha)-methyltransferase activity"/>
    <property type="evidence" value="ECO:0007669"/>
    <property type="project" value="UniProtKB-UniRule"/>
</dbReference>
<reference evidence="5 6" key="1">
    <citation type="journal article" date="2011" name="Stand. Genomic Sci.">
        <title>High quality draft genome sequence of Segniliparus rugosus CDC 945(T)= (ATCC BAA-974(T)).</title>
        <authorList>
            <person name="Earl A.M."/>
            <person name="Desjardins C.A."/>
            <person name="Fitzgerald M.G."/>
            <person name="Arachchi H.M."/>
            <person name="Zeng Q."/>
            <person name="Mehta T."/>
            <person name="Griggs A."/>
            <person name="Birren B.W."/>
            <person name="Toney N.C."/>
            <person name="Carr J."/>
            <person name="Posey J."/>
            <person name="Butler W.R."/>
        </authorList>
    </citation>
    <scope>NUCLEOTIDE SEQUENCE [LARGE SCALE GENOMIC DNA]</scope>
    <source>
        <strain evidence="6">ATCC BAA-974 / DSM 45345 / CCUG 50838 / CIP 108380 / JCM 13579 / CDC 945</strain>
    </source>
</reference>
<keyword evidence="6" id="KW-1185">Reference proteome</keyword>
<dbReference type="Gene3D" id="3.40.50.150">
    <property type="entry name" value="Vaccinia Virus protein VP39"/>
    <property type="match status" value="1"/>
</dbReference>
<dbReference type="HAMAP" id="MF_02037">
    <property type="entry name" value="EgtD"/>
    <property type="match status" value="1"/>
</dbReference>
<dbReference type="NCBIfam" id="TIGR03438">
    <property type="entry name" value="egtD_ergothio"/>
    <property type="match status" value="1"/>
</dbReference>
<feature type="binding site" evidence="3">
    <location>
        <position position="208"/>
    </location>
    <ligand>
        <name>L-histidine</name>
        <dbReference type="ChEBI" id="CHEBI:57595"/>
    </ligand>
</feature>
<comment type="catalytic activity">
    <reaction evidence="3">
        <text>L-histidine + 3 S-adenosyl-L-methionine = hercynine + 3 S-adenosyl-L-homocysteine + 3 H(+)</text>
        <dbReference type="Rhea" id="RHEA:38471"/>
        <dbReference type="ChEBI" id="CHEBI:15378"/>
        <dbReference type="ChEBI" id="CHEBI:15781"/>
        <dbReference type="ChEBI" id="CHEBI:57595"/>
        <dbReference type="ChEBI" id="CHEBI:57856"/>
        <dbReference type="ChEBI" id="CHEBI:59789"/>
        <dbReference type="EC" id="2.1.1.44"/>
    </reaction>
</comment>
<evidence type="ECO:0000256" key="2">
    <source>
        <dbReference type="ARBA" id="ARBA00022679"/>
    </source>
</evidence>
<dbReference type="AlphaFoldDB" id="E5XSY4"/>
<dbReference type="GO" id="GO:0008276">
    <property type="term" value="F:protein methyltransferase activity"/>
    <property type="evidence" value="ECO:0007669"/>
    <property type="project" value="InterPro"/>
</dbReference>
<dbReference type="Proteomes" id="UP000004816">
    <property type="component" value="Unassembled WGS sequence"/>
</dbReference>
<organism evidence="5 6">
    <name type="scientific">Segniliparus rugosus (strain ATCC BAA-974 / DSM 45345 / CCUG 50838 / CIP 108380 / JCM 13579 / CDC 945)</name>
    <dbReference type="NCBI Taxonomy" id="679197"/>
    <lineage>
        <taxon>Bacteria</taxon>
        <taxon>Bacillati</taxon>
        <taxon>Actinomycetota</taxon>
        <taxon>Actinomycetes</taxon>
        <taxon>Mycobacteriales</taxon>
        <taxon>Segniliparaceae</taxon>
        <taxon>Segniliparus</taxon>
    </lineage>
</organism>
<dbReference type="EMBL" id="ACZI02000002">
    <property type="protein sequence ID" value="EFV12526.1"/>
    <property type="molecule type" value="Genomic_DNA"/>
</dbReference>
<name>E5XSY4_SEGRC</name>
<dbReference type="OrthoDB" id="5289726at2"/>
<dbReference type="InterPro" id="IPR051128">
    <property type="entry name" value="EgtD_Methyltrsf_superfamily"/>
</dbReference>
<dbReference type="GO" id="GO:0052699">
    <property type="term" value="P:ergothioneine biosynthetic process"/>
    <property type="evidence" value="ECO:0007669"/>
    <property type="project" value="UniProtKB-UniRule"/>
</dbReference>
<keyword evidence="2 3" id="KW-0808">Transferase</keyword>
<dbReference type="RefSeq" id="WP_007471062.1">
    <property type="nucleotide sequence ID" value="NZ_KI391953.1"/>
</dbReference>
<dbReference type="EC" id="2.1.1.44" evidence="3"/>
<feature type="binding site" evidence="3">
    <location>
        <position position="92"/>
    </location>
    <ligand>
        <name>S-adenosyl-L-methionine</name>
        <dbReference type="ChEBI" id="CHEBI:59789"/>
    </ligand>
</feature>
<dbReference type="InterPro" id="IPR019257">
    <property type="entry name" value="MeTrfase_dom"/>
</dbReference>
<dbReference type="HOGENOM" id="CLU_049766_1_0_11"/>
<comment type="subunit">
    <text evidence="3">Monomer.</text>
</comment>
<feature type="binding site" evidence="3">
    <location>
        <position position="115"/>
    </location>
    <ligand>
        <name>S-adenosyl-L-methionine</name>
        <dbReference type="ChEBI" id="CHEBI:59789"/>
    </ligand>
</feature>
<evidence type="ECO:0000313" key="5">
    <source>
        <dbReference type="EMBL" id="EFV12526.1"/>
    </source>
</evidence>
<dbReference type="STRING" id="679197.HMPREF9336_02606"/>
<dbReference type="PIRSF" id="PIRSF018005">
    <property type="entry name" value="UCP018005"/>
    <property type="match status" value="1"/>
</dbReference>
<comment type="similarity">
    <text evidence="3">Belongs to the methyltransferase superfamily. EgtD family.</text>
</comment>
<evidence type="ECO:0000313" key="6">
    <source>
        <dbReference type="Proteomes" id="UP000004816"/>
    </source>
</evidence>
<dbReference type="SUPFAM" id="SSF53335">
    <property type="entry name" value="S-adenosyl-L-methionine-dependent methyltransferases"/>
    <property type="match status" value="1"/>
</dbReference>
<evidence type="ECO:0000256" key="1">
    <source>
        <dbReference type="ARBA" id="ARBA00022603"/>
    </source>
</evidence>
<dbReference type="UniPathway" id="UPA01014"/>
<feature type="binding site" evidence="3">
    <location>
        <begin position="284"/>
        <end position="286"/>
    </location>
    <ligand>
        <name>L-histidine</name>
        <dbReference type="ChEBI" id="CHEBI:57595"/>
    </ligand>
</feature>